<evidence type="ECO:0000313" key="2">
    <source>
        <dbReference type="EMBL" id="KGK32718.1"/>
    </source>
</evidence>
<protein>
    <submittedName>
        <fullName evidence="2">Uncharacterized protein</fullName>
    </submittedName>
</protein>
<evidence type="ECO:0000256" key="1">
    <source>
        <dbReference type="SAM" id="MobiDB-lite"/>
    </source>
</evidence>
<comment type="caution">
    <text evidence="2">The sequence shown here is derived from an EMBL/GenBank/DDBJ whole genome shotgun (WGS) entry which is preliminary data.</text>
</comment>
<gene>
    <name evidence="2" type="ORF">JL09_g6675</name>
</gene>
<proteinExistence type="predicted"/>
<organism evidence="2 3">
    <name type="scientific">Pichia kudriavzevii</name>
    <name type="common">Yeast</name>
    <name type="synonym">Issatchenkia orientalis</name>
    <dbReference type="NCBI Taxonomy" id="4909"/>
    <lineage>
        <taxon>Eukaryota</taxon>
        <taxon>Fungi</taxon>
        <taxon>Dikarya</taxon>
        <taxon>Ascomycota</taxon>
        <taxon>Saccharomycotina</taxon>
        <taxon>Pichiomycetes</taxon>
        <taxon>Pichiales</taxon>
        <taxon>Pichiaceae</taxon>
        <taxon>Pichia</taxon>
    </lineage>
</organism>
<name>A0A099NJ41_PICKU</name>
<feature type="region of interest" description="Disordered" evidence="1">
    <location>
        <begin position="1"/>
        <end position="76"/>
    </location>
</feature>
<dbReference type="AlphaFoldDB" id="A0A099NJ41"/>
<dbReference type="VEuPathDB" id="FungiDB:C5L36_0A02110"/>
<feature type="non-terminal residue" evidence="2">
    <location>
        <position position="1"/>
    </location>
</feature>
<dbReference type="Proteomes" id="UP000029867">
    <property type="component" value="Unassembled WGS sequence"/>
</dbReference>
<accession>A0A099NJ41</accession>
<dbReference type="HOGENOM" id="CLU_2661214_0_0_1"/>
<reference evidence="3" key="1">
    <citation type="journal article" date="2014" name="Microb. Cell Fact.">
        <title>Exploiting Issatchenkia orientalis SD108 for succinic acid production.</title>
        <authorList>
            <person name="Xiao H."/>
            <person name="Shao Z."/>
            <person name="Jiang Y."/>
            <person name="Dole S."/>
            <person name="Zhao H."/>
        </authorList>
    </citation>
    <scope>NUCLEOTIDE SEQUENCE [LARGE SCALE GENOMIC DNA]</scope>
    <source>
        <strain evidence="3">SD108</strain>
    </source>
</reference>
<evidence type="ECO:0000313" key="3">
    <source>
        <dbReference type="Proteomes" id="UP000029867"/>
    </source>
</evidence>
<dbReference type="EMBL" id="JQFK01001930">
    <property type="protein sequence ID" value="KGK32718.1"/>
    <property type="molecule type" value="Genomic_DNA"/>
</dbReference>
<sequence>LPPMGYPANQGPPLMGYPANQGPPPMGYRADQGLPPMSANAHKNHRPKRLPPPTMQQPAGGKSFKHDPYALTKQSK</sequence>